<accession>A0A2W2E926</accession>
<name>A0A2W2E926_9ACTN</name>
<evidence type="ECO:0000313" key="2">
    <source>
        <dbReference type="EMBL" id="PZG19043.1"/>
    </source>
</evidence>
<proteinExistence type="predicted"/>
<feature type="region of interest" description="Disordered" evidence="1">
    <location>
        <begin position="53"/>
        <end position="157"/>
    </location>
</feature>
<reference evidence="2 3" key="1">
    <citation type="submission" date="2018-01" db="EMBL/GenBank/DDBJ databases">
        <title>Draft genome sequence of Nonomuraea sp. KC333.</title>
        <authorList>
            <person name="Sahin N."/>
            <person name="Saygin H."/>
            <person name="Ay H."/>
        </authorList>
    </citation>
    <scope>NUCLEOTIDE SEQUENCE [LARGE SCALE GENOMIC DNA]</scope>
    <source>
        <strain evidence="2 3">KC333</strain>
    </source>
</reference>
<keyword evidence="3" id="KW-1185">Reference proteome</keyword>
<evidence type="ECO:0000313" key="3">
    <source>
        <dbReference type="Proteomes" id="UP000249304"/>
    </source>
</evidence>
<evidence type="ECO:0000256" key="1">
    <source>
        <dbReference type="SAM" id="MobiDB-lite"/>
    </source>
</evidence>
<feature type="compositionally biased region" description="Basic and acidic residues" evidence="1">
    <location>
        <begin position="63"/>
        <end position="73"/>
    </location>
</feature>
<gene>
    <name evidence="2" type="ORF">C1J01_13460</name>
</gene>
<dbReference type="EMBL" id="POUD01000044">
    <property type="protein sequence ID" value="PZG19043.1"/>
    <property type="molecule type" value="Genomic_DNA"/>
</dbReference>
<comment type="caution">
    <text evidence="2">The sequence shown here is derived from an EMBL/GenBank/DDBJ whole genome shotgun (WGS) entry which is preliminary data.</text>
</comment>
<sequence length="157" mass="16503">MGQNCPHIPPAPQRAIDAAFRIQVRNAQTTWRSDAPHDELLGISYGNVGGGEKPFAGAGQYEPLRRHAEDRPAGVEGRPCDQGGEVQRAGPVERADRGVDPPPVVAGNGSACRSSRSRQADRWRRTRAATASPASSDMAPPTGPTVGGGDARVVESC</sequence>
<organism evidence="2 3">
    <name type="scientific">Nonomuraea aridisoli</name>
    <dbReference type="NCBI Taxonomy" id="2070368"/>
    <lineage>
        <taxon>Bacteria</taxon>
        <taxon>Bacillati</taxon>
        <taxon>Actinomycetota</taxon>
        <taxon>Actinomycetes</taxon>
        <taxon>Streptosporangiales</taxon>
        <taxon>Streptosporangiaceae</taxon>
        <taxon>Nonomuraea</taxon>
    </lineage>
</organism>
<dbReference type="AlphaFoldDB" id="A0A2W2E926"/>
<protein>
    <submittedName>
        <fullName evidence="2">Uncharacterized protein</fullName>
    </submittedName>
</protein>
<dbReference type="Proteomes" id="UP000249304">
    <property type="component" value="Unassembled WGS sequence"/>
</dbReference>